<keyword evidence="12" id="KW-1185">Reference proteome</keyword>
<dbReference type="PANTHER" id="PTHR21342:SF1">
    <property type="entry name" value="PHOSPHOPANTETHEINE ADENYLYLTRANSFERASE"/>
    <property type="match status" value="1"/>
</dbReference>
<dbReference type="InterPro" id="IPR004821">
    <property type="entry name" value="Cyt_trans-like"/>
</dbReference>
<comment type="cofactor">
    <cofactor evidence="9">
        <name>Mg(2+)</name>
        <dbReference type="ChEBI" id="CHEBI:18420"/>
    </cofactor>
</comment>
<comment type="subcellular location">
    <subcellularLocation>
        <location evidence="9">Cytoplasm</location>
    </subcellularLocation>
</comment>
<gene>
    <name evidence="9 11" type="primary">coaD</name>
    <name evidence="11" type="ordered locus">BAnh1_07460</name>
</gene>
<dbReference type="eggNOG" id="COG0669">
    <property type="taxonomic scope" value="Bacteria"/>
</dbReference>
<organism evidence="11 12">
    <name type="scientific">Bartonella australis (strain Aust/NH1)</name>
    <dbReference type="NCBI Taxonomy" id="1094489"/>
    <lineage>
        <taxon>Bacteria</taxon>
        <taxon>Pseudomonadati</taxon>
        <taxon>Pseudomonadota</taxon>
        <taxon>Alphaproteobacteria</taxon>
        <taxon>Hyphomicrobiales</taxon>
        <taxon>Bartonellaceae</taxon>
        <taxon>Bartonella</taxon>
    </lineage>
</organism>
<comment type="catalytic activity">
    <reaction evidence="8 9">
        <text>(R)-4'-phosphopantetheine + ATP + H(+) = 3'-dephospho-CoA + diphosphate</text>
        <dbReference type="Rhea" id="RHEA:19801"/>
        <dbReference type="ChEBI" id="CHEBI:15378"/>
        <dbReference type="ChEBI" id="CHEBI:30616"/>
        <dbReference type="ChEBI" id="CHEBI:33019"/>
        <dbReference type="ChEBI" id="CHEBI:57328"/>
        <dbReference type="ChEBI" id="CHEBI:61723"/>
        <dbReference type="EC" id="2.7.7.3"/>
    </reaction>
</comment>
<protein>
    <recommendedName>
        <fullName evidence="9">Phosphopantetheine adenylyltransferase</fullName>
        <ecNumber evidence="9">2.7.7.3</ecNumber>
    </recommendedName>
    <alternativeName>
        <fullName evidence="9">Dephospho-CoA pyrophosphorylase</fullName>
    </alternativeName>
    <alternativeName>
        <fullName evidence="9">Pantetheine-phosphate adenylyltransferase</fullName>
        <shortName evidence="9">PPAT</shortName>
    </alternativeName>
</protein>
<evidence type="ECO:0000256" key="5">
    <source>
        <dbReference type="ARBA" id="ARBA00022840"/>
    </source>
</evidence>
<dbReference type="STRING" id="1094489.BAnh1_07460"/>
<dbReference type="HAMAP" id="MF_00151">
    <property type="entry name" value="PPAT_bact"/>
    <property type="match status" value="1"/>
</dbReference>
<dbReference type="InterPro" id="IPR001980">
    <property type="entry name" value="PPAT"/>
</dbReference>
<feature type="binding site" evidence="9">
    <location>
        <position position="93"/>
    </location>
    <ligand>
        <name>substrate</name>
    </ligand>
</feature>
<dbReference type="GO" id="GO:0015937">
    <property type="term" value="P:coenzyme A biosynthetic process"/>
    <property type="evidence" value="ECO:0007669"/>
    <property type="project" value="UniProtKB-UniRule"/>
</dbReference>
<evidence type="ECO:0000256" key="9">
    <source>
        <dbReference type="HAMAP-Rule" id="MF_00151"/>
    </source>
</evidence>
<evidence type="ECO:0000313" key="12">
    <source>
        <dbReference type="Proteomes" id="UP000011729"/>
    </source>
</evidence>
<evidence type="ECO:0000259" key="10">
    <source>
        <dbReference type="Pfam" id="PF01467"/>
    </source>
</evidence>
<dbReference type="PRINTS" id="PR01020">
    <property type="entry name" value="LPSBIOSNTHSS"/>
</dbReference>
<feature type="binding site" evidence="9">
    <location>
        <position position="18"/>
    </location>
    <ligand>
        <name>ATP</name>
        <dbReference type="ChEBI" id="CHEBI:30616"/>
    </ligand>
</feature>
<dbReference type="KEGG" id="baus:BAnh1_07460"/>
<evidence type="ECO:0000256" key="7">
    <source>
        <dbReference type="ARBA" id="ARBA00022993"/>
    </source>
</evidence>
<feature type="binding site" evidence="9">
    <location>
        <position position="42"/>
    </location>
    <ligand>
        <name>substrate</name>
    </ligand>
</feature>
<dbReference type="AlphaFoldDB" id="M1P460"/>
<dbReference type="PATRIC" id="fig|1094489.3.peg.909"/>
<dbReference type="Gene3D" id="3.40.50.620">
    <property type="entry name" value="HUPs"/>
    <property type="match status" value="1"/>
</dbReference>
<dbReference type="NCBIfam" id="TIGR00125">
    <property type="entry name" value="cyt_tran_rel"/>
    <property type="match status" value="1"/>
</dbReference>
<keyword evidence="1 9" id="KW-0963">Cytoplasm</keyword>
<feature type="binding site" evidence="9">
    <location>
        <begin position="129"/>
        <end position="135"/>
    </location>
    <ligand>
        <name>ATP</name>
        <dbReference type="ChEBI" id="CHEBI:30616"/>
    </ligand>
</feature>
<dbReference type="SUPFAM" id="SSF52374">
    <property type="entry name" value="Nucleotidylyl transferase"/>
    <property type="match status" value="1"/>
</dbReference>
<keyword evidence="4 9" id="KW-0547">Nucleotide-binding</keyword>
<feature type="site" description="Transition state stabilizer" evidence="9">
    <location>
        <position position="18"/>
    </location>
</feature>
<accession>M1P460</accession>
<evidence type="ECO:0000256" key="1">
    <source>
        <dbReference type="ARBA" id="ARBA00022490"/>
    </source>
</evidence>
<dbReference type="NCBIfam" id="TIGR01510">
    <property type="entry name" value="coaD_prev_kdtB"/>
    <property type="match status" value="1"/>
</dbReference>
<reference evidence="11 12" key="1">
    <citation type="journal article" date="2013" name="PLoS Genet.">
        <title>A gene transfer agent and a dynamic repertoire of secretion systems hold the keys to the explosive radiation of the emerging pathogen Bartonella.</title>
        <authorList>
            <person name="Guy L."/>
            <person name="Nystedt B."/>
            <person name="Toft C."/>
            <person name="Zaremba-Niedzwiedzka K."/>
            <person name="Berglund E.C."/>
            <person name="Granberg F."/>
            <person name="Naslund K."/>
            <person name="Eriksson A.S."/>
            <person name="Andersson S.G."/>
        </authorList>
    </citation>
    <scope>NUCLEOTIDE SEQUENCE [LARGE SCALE GENOMIC DNA]</scope>
    <source>
        <strain evidence="11 12">Aust/NH1</strain>
    </source>
</reference>
<feature type="binding site" evidence="9">
    <location>
        <position position="10"/>
    </location>
    <ligand>
        <name>substrate</name>
    </ligand>
</feature>
<dbReference type="GO" id="GO:0005524">
    <property type="term" value="F:ATP binding"/>
    <property type="evidence" value="ECO:0007669"/>
    <property type="project" value="UniProtKB-KW"/>
</dbReference>
<dbReference type="UniPathway" id="UPA00241">
    <property type="reaction ID" value="UER00355"/>
</dbReference>
<keyword evidence="5 9" id="KW-0067">ATP-binding</keyword>
<dbReference type="Pfam" id="PF01467">
    <property type="entry name" value="CTP_transf_like"/>
    <property type="match status" value="1"/>
</dbReference>
<comment type="similarity">
    <text evidence="9">Belongs to the bacterial CoaD family.</text>
</comment>
<evidence type="ECO:0000313" key="11">
    <source>
        <dbReference type="EMBL" id="AGF74625.1"/>
    </source>
</evidence>
<evidence type="ECO:0000256" key="6">
    <source>
        <dbReference type="ARBA" id="ARBA00022842"/>
    </source>
</evidence>
<comment type="subunit">
    <text evidence="9">Homohexamer.</text>
</comment>
<dbReference type="EMBL" id="CP003123">
    <property type="protein sequence ID" value="AGF74625.1"/>
    <property type="molecule type" value="Genomic_DNA"/>
</dbReference>
<dbReference type="PANTHER" id="PTHR21342">
    <property type="entry name" value="PHOSPHOPANTETHEINE ADENYLYLTRANSFERASE"/>
    <property type="match status" value="1"/>
</dbReference>
<evidence type="ECO:0000256" key="3">
    <source>
        <dbReference type="ARBA" id="ARBA00022695"/>
    </source>
</evidence>
<feature type="binding site" evidence="9">
    <location>
        <begin position="10"/>
        <end position="11"/>
    </location>
    <ligand>
        <name>ATP</name>
        <dbReference type="ChEBI" id="CHEBI:30616"/>
    </ligand>
</feature>
<dbReference type="CDD" id="cd02163">
    <property type="entry name" value="PPAT"/>
    <property type="match status" value="1"/>
</dbReference>
<keyword evidence="3 9" id="KW-0548">Nucleotidyltransferase</keyword>
<feature type="binding site" evidence="9">
    <location>
        <begin position="94"/>
        <end position="96"/>
    </location>
    <ligand>
        <name>ATP</name>
        <dbReference type="ChEBI" id="CHEBI:30616"/>
    </ligand>
</feature>
<feature type="binding site" evidence="9">
    <location>
        <position position="79"/>
    </location>
    <ligand>
        <name>substrate</name>
    </ligand>
</feature>
<dbReference type="GO" id="GO:0004595">
    <property type="term" value="F:pantetheine-phosphate adenylyltransferase activity"/>
    <property type="evidence" value="ECO:0007669"/>
    <property type="project" value="UniProtKB-UniRule"/>
</dbReference>
<comment type="function">
    <text evidence="9">Reversibly transfers an adenylyl group from ATP to 4'-phosphopantetheine, yielding dephospho-CoA (dPCoA) and pyrophosphate.</text>
</comment>
<dbReference type="InterPro" id="IPR014729">
    <property type="entry name" value="Rossmann-like_a/b/a_fold"/>
</dbReference>
<dbReference type="HOGENOM" id="CLU_100149_0_1_5"/>
<name>M1P460_BARAA</name>
<feature type="binding site" evidence="9">
    <location>
        <position position="104"/>
    </location>
    <ligand>
        <name>ATP</name>
        <dbReference type="ChEBI" id="CHEBI:30616"/>
    </ligand>
</feature>
<evidence type="ECO:0000256" key="8">
    <source>
        <dbReference type="ARBA" id="ARBA00029346"/>
    </source>
</evidence>
<dbReference type="OrthoDB" id="9806661at2"/>
<dbReference type="GO" id="GO:0005737">
    <property type="term" value="C:cytoplasm"/>
    <property type="evidence" value="ECO:0007669"/>
    <property type="project" value="UniProtKB-SubCell"/>
</dbReference>
<feature type="domain" description="Cytidyltransferase-like" evidence="10">
    <location>
        <begin position="6"/>
        <end position="139"/>
    </location>
</feature>
<keyword evidence="7 9" id="KW-0173">Coenzyme A biosynthesis</keyword>
<dbReference type="EC" id="2.7.7.3" evidence="9"/>
<evidence type="ECO:0000256" key="2">
    <source>
        <dbReference type="ARBA" id="ARBA00022679"/>
    </source>
</evidence>
<dbReference type="Proteomes" id="UP000011729">
    <property type="component" value="Chromosome"/>
</dbReference>
<evidence type="ECO:0000256" key="4">
    <source>
        <dbReference type="ARBA" id="ARBA00022741"/>
    </source>
</evidence>
<proteinExistence type="inferred from homology"/>
<keyword evidence="6 9" id="KW-0460">Magnesium</keyword>
<keyword evidence="2 9" id="KW-0808">Transferase</keyword>
<sequence length="173" mass="18770">MMTIALYAGSFDPITNGHLDVLRGSLALADEVVVAIGIQPKKQPLFSFEERADLIAQVGKDLLNVDSKRLRVISFDNLLIDKAREIGASFLIRGLRDGTDLDYEMQMAGMNGIMAPELQTVFLPASVFGRTITSTLVRQISAMGGDVAPFVPQNVAQALLLKCKSSKENDDVS</sequence>
<comment type="pathway">
    <text evidence="9">Cofactor biosynthesis; coenzyme A biosynthesis; CoA from (R)-pantothenate: step 4/5.</text>
</comment>